<gene>
    <name evidence="1" type="ORF">S01H4_11659</name>
</gene>
<comment type="caution">
    <text evidence="1">The sequence shown here is derived from an EMBL/GenBank/DDBJ whole genome shotgun (WGS) entry which is preliminary data.</text>
</comment>
<name>X0YL04_9ZZZZ</name>
<reference evidence="1" key="1">
    <citation type="journal article" date="2014" name="Front. Microbiol.">
        <title>High frequency of phylogenetically diverse reductive dehalogenase-homologous genes in deep subseafloor sedimentary metagenomes.</title>
        <authorList>
            <person name="Kawai M."/>
            <person name="Futagami T."/>
            <person name="Toyoda A."/>
            <person name="Takaki Y."/>
            <person name="Nishi S."/>
            <person name="Hori S."/>
            <person name="Arai W."/>
            <person name="Tsubouchi T."/>
            <person name="Morono Y."/>
            <person name="Uchiyama I."/>
            <person name="Ito T."/>
            <person name="Fujiyama A."/>
            <person name="Inagaki F."/>
            <person name="Takami H."/>
        </authorList>
    </citation>
    <scope>NUCLEOTIDE SEQUENCE</scope>
    <source>
        <strain evidence="1">Expedition CK06-06</strain>
    </source>
</reference>
<dbReference type="AlphaFoldDB" id="X0YL04"/>
<evidence type="ECO:0000313" key="1">
    <source>
        <dbReference type="EMBL" id="GAG56725.1"/>
    </source>
</evidence>
<sequence>MPKPRIVLAIFFLLFVLVRSEEKKPAAIIIVDNLVIDGKATSWPRKVEPISAPRVTARLC</sequence>
<dbReference type="EMBL" id="BART01004769">
    <property type="protein sequence ID" value="GAG56725.1"/>
    <property type="molecule type" value="Genomic_DNA"/>
</dbReference>
<organism evidence="1">
    <name type="scientific">marine sediment metagenome</name>
    <dbReference type="NCBI Taxonomy" id="412755"/>
    <lineage>
        <taxon>unclassified sequences</taxon>
        <taxon>metagenomes</taxon>
        <taxon>ecological metagenomes</taxon>
    </lineage>
</organism>
<proteinExistence type="predicted"/>
<protein>
    <submittedName>
        <fullName evidence="1">Uncharacterized protein</fullName>
    </submittedName>
</protein>
<accession>X0YL04</accession>